<comment type="caution">
    <text evidence="1">The sequence shown here is derived from an EMBL/GenBank/DDBJ whole genome shotgun (WGS) entry which is preliminary data.</text>
</comment>
<dbReference type="AlphaFoldDB" id="A0A8K0JJR4"/>
<protein>
    <submittedName>
        <fullName evidence="1">Uncharacterized protein</fullName>
    </submittedName>
</protein>
<gene>
    <name evidence="1" type="ORF">FFLO_04034</name>
</gene>
<evidence type="ECO:0000313" key="1">
    <source>
        <dbReference type="EMBL" id="KAG7531888.1"/>
    </source>
</evidence>
<sequence length="189" mass="20933">MQATGIQLYPPDSTDVPSLSKEVFPYDAFMGKWHVVWSTLPLWNTILDVTITYKSLPSDGEKRRFDDLVEYRKQSASSDSAPSTVLGVDTLNTSPTSHGAAFHWRGKGWLMIATSHWQVLGYDPAPEPQWAVTYFSKTLFTPAGVDIYLRSPITPDNRVLVEEIVSKLKDVPGEIARLSGSGFVVGEAN</sequence>
<dbReference type="Proteomes" id="UP000812966">
    <property type="component" value="Unassembled WGS sequence"/>
</dbReference>
<keyword evidence="2" id="KW-1185">Reference proteome</keyword>
<dbReference type="EMBL" id="JABELV010000080">
    <property type="protein sequence ID" value="KAG7531888.1"/>
    <property type="molecule type" value="Genomic_DNA"/>
</dbReference>
<organism evidence="1 2">
    <name type="scientific">Filobasidium floriforme</name>
    <dbReference type="NCBI Taxonomy" id="5210"/>
    <lineage>
        <taxon>Eukaryota</taxon>
        <taxon>Fungi</taxon>
        <taxon>Dikarya</taxon>
        <taxon>Basidiomycota</taxon>
        <taxon>Agaricomycotina</taxon>
        <taxon>Tremellomycetes</taxon>
        <taxon>Filobasidiales</taxon>
        <taxon>Filobasidiaceae</taxon>
        <taxon>Filobasidium</taxon>
    </lineage>
</organism>
<proteinExistence type="predicted"/>
<name>A0A8K0JJR4_9TREE</name>
<evidence type="ECO:0000313" key="2">
    <source>
        <dbReference type="Proteomes" id="UP000812966"/>
    </source>
</evidence>
<reference evidence="1" key="1">
    <citation type="submission" date="2020-04" db="EMBL/GenBank/DDBJ databases">
        <title>Analysis of mating type loci in Filobasidium floriforme.</title>
        <authorList>
            <person name="Nowrousian M."/>
        </authorList>
    </citation>
    <scope>NUCLEOTIDE SEQUENCE</scope>
    <source>
        <strain evidence="1">CBS 6242</strain>
    </source>
</reference>
<accession>A0A8K0JJR4</accession>